<feature type="chain" id="PRO_5042859736" evidence="2">
    <location>
        <begin position="19"/>
        <end position="116"/>
    </location>
</feature>
<evidence type="ECO:0000256" key="1">
    <source>
        <dbReference type="ARBA" id="ARBA00022729"/>
    </source>
</evidence>
<dbReference type="Proteomes" id="UP001374535">
    <property type="component" value="Chromosome 9"/>
</dbReference>
<dbReference type="Pfam" id="PF24068">
    <property type="entry name" value="TPD1_C"/>
    <property type="match status" value="1"/>
</dbReference>
<gene>
    <name evidence="3" type="ORF">V8G54_030354</name>
</gene>
<protein>
    <submittedName>
        <fullName evidence="3">Uncharacterized protein</fullName>
    </submittedName>
</protein>
<dbReference type="InterPro" id="IPR040361">
    <property type="entry name" value="TPD1"/>
</dbReference>
<dbReference type="PANTHER" id="PTHR33184">
    <property type="entry name" value="PROTEIN TAPETUM DETERMINANT 1-LIKE-RELATED"/>
    <property type="match status" value="1"/>
</dbReference>
<organism evidence="3 4">
    <name type="scientific">Vigna mungo</name>
    <name type="common">Black gram</name>
    <name type="synonym">Phaseolus mungo</name>
    <dbReference type="NCBI Taxonomy" id="3915"/>
    <lineage>
        <taxon>Eukaryota</taxon>
        <taxon>Viridiplantae</taxon>
        <taxon>Streptophyta</taxon>
        <taxon>Embryophyta</taxon>
        <taxon>Tracheophyta</taxon>
        <taxon>Spermatophyta</taxon>
        <taxon>Magnoliopsida</taxon>
        <taxon>eudicotyledons</taxon>
        <taxon>Gunneridae</taxon>
        <taxon>Pentapetalae</taxon>
        <taxon>rosids</taxon>
        <taxon>fabids</taxon>
        <taxon>Fabales</taxon>
        <taxon>Fabaceae</taxon>
        <taxon>Papilionoideae</taxon>
        <taxon>50 kb inversion clade</taxon>
        <taxon>NPAAA clade</taxon>
        <taxon>indigoferoid/millettioid clade</taxon>
        <taxon>Phaseoleae</taxon>
        <taxon>Vigna</taxon>
    </lineage>
</organism>
<reference evidence="3 4" key="1">
    <citation type="journal article" date="2023" name="Life. Sci Alliance">
        <title>Evolutionary insights into 3D genome organization and epigenetic landscape of Vigna mungo.</title>
        <authorList>
            <person name="Junaid A."/>
            <person name="Singh B."/>
            <person name="Bhatia S."/>
        </authorList>
    </citation>
    <scope>NUCLEOTIDE SEQUENCE [LARGE SCALE GENOMIC DNA]</scope>
    <source>
        <strain evidence="3">Urdbean</strain>
    </source>
</reference>
<evidence type="ECO:0000313" key="4">
    <source>
        <dbReference type="Proteomes" id="UP001374535"/>
    </source>
</evidence>
<dbReference type="AlphaFoldDB" id="A0AAQ3RMS0"/>
<dbReference type="EMBL" id="CP144692">
    <property type="protein sequence ID" value="WVY98203.1"/>
    <property type="molecule type" value="Genomic_DNA"/>
</dbReference>
<dbReference type="PANTHER" id="PTHR33184:SF80">
    <property type="entry name" value="BETA-1,3-N-ACETYLGLUCOSAMINYLTRANSFERASE FAMILY PROTEIN"/>
    <property type="match status" value="1"/>
</dbReference>
<name>A0AAQ3RMS0_VIGMU</name>
<keyword evidence="1 2" id="KW-0732">Signal</keyword>
<evidence type="ECO:0000313" key="3">
    <source>
        <dbReference type="EMBL" id="WVY98203.1"/>
    </source>
</evidence>
<accession>A0AAQ3RMS0</accession>
<dbReference type="GO" id="GO:0001709">
    <property type="term" value="P:cell fate determination"/>
    <property type="evidence" value="ECO:0007669"/>
    <property type="project" value="TreeGrafter"/>
</dbReference>
<keyword evidence="4" id="KW-1185">Reference proteome</keyword>
<proteinExistence type="predicted"/>
<sequence length="116" mass="12725">MKIFILALLFGLVSQGYSECSLSDIYVNQFGTGRTVNGKPQWIVSIINWCACPQTNVQLDCKGFQTVEAIQPSLLQVSGDVCLLSAGQPVWKGAIQFNYAWDTPFSLNPIFSNVAC</sequence>
<feature type="signal peptide" evidence="2">
    <location>
        <begin position="1"/>
        <end position="18"/>
    </location>
</feature>
<evidence type="ECO:0000256" key="2">
    <source>
        <dbReference type="SAM" id="SignalP"/>
    </source>
</evidence>